<sequence>MKLFRILDETFFLFLAPLAISSSSSVRNNVLKSVDFIDNGCPVCVKQFKRKYHVHITTFVLTTCLRGCN</sequence>
<dbReference type="EMBL" id="JARQZJ010000143">
    <property type="protein sequence ID" value="KAK9893030.1"/>
    <property type="molecule type" value="Genomic_DNA"/>
</dbReference>
<organism evidence="2 3">
    <name type="scientific">Henosepilachna vigintioctopunctata</name>
    <dbReference type="NCBI Taxonomy" id="420089"/>
    <lineage>
        <taxon>Eukaryota</taxon>
        <taxon>Metazoa</taxon>
        <taxon>Ecdysozoa</taxon>
        <taxon>Arthropoda</taxon>
        <taxon>Hexapoda</taxon>
        <taxon>Insecta</taxon>
        <taxon>Pterygota</taxon>
        <taxon>Neoptera</taxon>
        <taxon>Endopterygota</taxon>
        <taxon>Coleoptera</taxon>
        <taxon>Polyphaga</taxon>
        <taxon>Cucujiformia</taxon>
        <taxon>Coccinelloidea</taxon>
        <taxon>Coccinellidae</taxon>
        <taxon>Epilachninae</taxon>
        <taxon>Epilachnini</taxon>
        <taxon>Henosepilachna</taxon>
    </lineage>
</organism>
<evidence type="ECO:0000256" key="1">
    <source>
        <dbReference type="SAM" id="SignalP"/>
    </source>
</evidence>
<feature type="chain" id="PRO_5043441561" evidence="1">
    <location>
        <begin position="24"/>
        <end position="69"/>
    </location>
</feature>
<comment type="caution">
    <text evidence="2">The sequence shown here is derived from an EMBL/GenBank/DDBJ whole genome shotgun (WGS) entry which is preliminary data.</text>
</comment>
<keyword evidence="3" id="KW-1185">Reference proteome</keyword>
<dbReference type="AlphaFoldDB" id="A0AAW1VJI6"/>
<reference evidence="2 3" key="1">
    <citation type="submission" date="2023-03" db="EMBL/GenBank/DDBJ databases">
        <title>Genome insight into feeding habits of ladybird beetles.</title>
        <authorList>
            <person name="Li H.-S."/>
            <person name="Huang Y.-H."/>
            <person name="Pang H."/>
        </authorList>
    </citation>
    <scope>NUCLEOTIDE SEQUENCE [LARGE SCALE GENOMIC DNA]</scope>
    <source>
        <strain evidence="2">SYSU_2023b</strain>
        <tissue evidence="2">Whole body</tissue>
    </source>
</reference>
<feature type="signal peptide" evidence="1">
    <location>
        <begin position="1"/>
        <end position="23"/>
    </location>
</feature>
<accession>A0AAW1VJI6</accession>
<evidence type="ECO:0000313" key="3">
    <source>
        <dbReference type="Proteomes" id="UP001431783"/>
    </source>
</evidence>
<gene>
    <name evidence="2" type="ORF">WA026_023244</name>
</gene>
<evidence type="ECO:0000313" key="2">
    <source>
        <dbReference type="EMBL" id="KAK9893030.1"/>
    </source>
</evidence>
<name>A0AAW1VJI6_9CUCU</name>
<dbReference type="Proteomes" id="UP001431783">
    <property type="component" value="Unassembled WGS sequence"/>
</dbReference>
<proteinExistence type="predicted"/>
<protein>
    <submittedName>
        <fullName evidence="2">Uncharacterized protein</fullName>
    </submittedName>
</protein>
<keyword evidence="1" id="KW-0732">Signal</keyword>